<dbReference type="Proteomes" id="UP000438429">
    <property type="component" value="Unassembled WGS sequence"/>
</dbReference>
<dbReference type="AlphaFoldDB" id="A0A6A4T7S7"/>
<organism evidence="2 3">
    <name type="scientific">Scophthalmus maximus</name>
    <name type="common">Turbot</name>
    <name type="synonym">Psetta maxima</name>
    <dbReference type="NCBI Taxonomy" id="52904"/>
    <lineage>
        <taxon>Eukaryota</taxon>
        <taxon>Metazoa</taxon>
        <taxon>Chordata</taxon>
        <taxon>Craniata</taxon>
        <taxon>Vertebrata</taxon>
        <taxon>Euteleostomi</taxon>
        <taxon>Actinopterygii</taxon>
        <taxon>Neopterygii</taxon>
        <taxon>Teleostei</taxon>
        <taxon>Neoteleostei</taxon>
        <taxon>Acanthomorphata</taxon>
        <taxon>Carangaria</taxon>
        <taxon>Pleuronectiformes</taxon>
        <taxon>Pleuronectoidei</taxon>
        <taxon>Scophthalmidae</taxon>
        <taxon>Scophthalmus</taxon>
    </lineage>
</organism>
<name>A0A6A4T7S7_SCOMX</name>
<comment type="caution">
    <text evidence="2">The sequence shown here is derived from an EMBL/GenBank/DDBJ whole genome shotgun (WGS) entry which is preliminary data.</text>
</comment>
<accession>A0A6A4T7S7</accession>
<protein>
    <submittedName>
        <fullName evidence="2">Uncharacterized protein</fullName>
    </submittedName>
</protein>
<evidence type="ECO:0000313" key="2">
    <source>
        <dbReference type="EMBL" id="KAF0042357.1"/>
    </source>
</evidence>
<sequence>MCAHSTVSLGEPYDSSKNTLGGGNMRQLVKSKRSRCRGLRTLPASEQLAARGSVRGRVGKLLTFDS</sequence>
<proteinExistence type="predicted"/>
<gene>
    <name evidence="2" type="ORF">F2P81_005889</name>
</gene>
<reference evidence="2 3" key="1">
    <citation type="submission" date="2019-06" db="EMBL/GenBank/DDBJ databases">
        <title>Draft genomes of female and male turbot (Scophthalmus maximus).</title>
        <authorList>
            <person name="Xu H."/>
            <person name="Xu X.-W."/>
            <person name="Shao C."/>
            <person name="Chen S."/>
        </authorList>
    </citation>
    <scope>NUCLEOTIDE SEQUENCE [LARGE SCALE GENOMIC DNA]</scope>
    <source>
        <strain evidence="2">Ysfricsl-2016a</strain>
        <tissue evidence="2">Blood</tissue>
    </source>
</reference>
<feature type="region of interest" description="Disordered" evidence="1">
    <location>
        <begin position="1"/>
        <end position="35"/>
    </location>
</feature>
<evidence type="ECO:0000256" key="1">
    <source>
        <dbReference type="SAM" id="MobiDB-lite"/>
    </source>
</evidence>
<dbReference type="EMBL" id="VEVO01000005">
    <property type="protein sequence ID" value="KAF0042357.1"/>
    <property type="molecule type" value="Genomic_DNA"/>
</dbReference>
<evidence type="ECO:0000313" key="3">
    <source>
        <dbReference type="Proteomes" id="UP000438429"/>
    </source>
</evidence>